<feature type="compositionally biased region" description="Polar residues" evidence="5">
    <location>
        <begin position="23"/>
        <end position="45"/>
    </location>
</feature>
<proteinExistence type="predicted"/>
<keyword evidence="4" id="KW-0539">Nucleus</keyword>
<dbReference type="EMBL" id="MU006099">
    <property type="protein sequence ID" value="KAF2837390.1"/>
    <property type="molecule type" value="Genomic_DNA"/>
</dbReference>
<feature type="region of interest" description="Disordered" evidence="5">
    <location>
        <begin position="133"/>
        <end position="165"/>
    </location>
</feature>
<dbReference type="PROSITE" id="PS50048">
    <property type="entry name" value="ZN2_CY6_FUNGAL_2"/>
    <property type="match status" value="1"/>
</dbReference>
<evidence type="ECO:0000256" key="2">
    <source>
        <dbReference type="ARBA" id="ARBA00022723"/>
    </source>
</evidence>
<comment type="subcellular location">
    <subcellularLocation>
        <location evidence="1">Nucleus</location>
    </subcellularLocation>
</comment>
<organism evidence="7 8">
    <name type="scientific">Patellaria atrata CBS 101060</name>
    <dbReference type="NCBI Taxonomy" id="1346257"/>
    <lineage>
        <taxon>Eukaryota</taxon>
        <taxon>Fungi</taxon>
        <taxon>Dikarya</taxon>
        <taxon>Ascomycota</taxon>
        <taxon>Pezizomycotina</taxon>
        <taxon>Dothideomycetes</taxon>
        <taxon>Dothideomycetes incertae sedis</taxon>
        <taxon>Patellariales</taxon>
        <taxon>Patellariaceae</taxon>
        <taxon>Patellaria</taxon>
    </lineage>
</organism>
<dbReference type="SMART" id="SM00066">
    <property type="entry name" value="GAL4"/>
    <property type="match status" value="1"/>
</dbReference>
<dbReference type="CDD" id="cd12148">
    <property type="entry name" value="fungal_TF_MHR"/>
    <property type="match status" value="1"/>
</dbReference>
<dbReference type="GO" id="GO:0008270">
    <property type="term" value="F:zinc ion binding"/>
    <property type="evidence" value="ECO:0007669"/>
    <property type="project" value="InterPro"/>
</dbReference>
<dbReference type="GO" id="GO:0005634">
    <property type="term" value="C:nucleus"/>
    <property type="evidence" value="ECO:0007669"/>
    <property type="project" value="UniProtKB-SubCell"/>
</dbReference>
<evidence type="ECO:0000256" key="1">
    <source>
        <dbReference type="ARBA" id="ARBA00004123"/>
    </source>
</evidence>
<feature type="region of interest" description="Disordered" evidence="5">
    <location>
        <begin position="1"/>
        <end position="78"/>
    </location>
</feature>
<keyword evidence="8" id="KW-1185">Reference proteome</keyword>
<dbReference type="InterPro" id="IPR050987">
    <property type="entry name" value="AtrR-like"/>
</dbReference>
<dbReference type="InterPro" id="IPR036864">
    <property type="entry name" value="Zn2-C6_fun-type_DNA-bd_sf"/>
</dbReference>
<dbReference type="GO" id="GO:0003677">
    <property type="term" value="F:DNA binding"/>
    <property type="evidence" value="ECO:0007669"/>
    <property type="project" value="UniProtKB-KW"/>
</dbReference>
<dbReference type="OrthoDB" id="5426978at2759"/>
<comment type="caution">
    <text evidence="7">The sequence shown here is derived from an EMBL/GenBank/DDBJ whole genome shotgun (WGS) entry which is preliminary data.</text>
</comment>
<evidence type="ECO:0000256" key="5">
    <source>
        <dbReference type="SAM" id="MobiDB-lite"/>
    </source>
</evidence>
<dbReference type="Pfam" id="PF00172">
    <property type="entry name" value="Zn_clus"/>
    <property type="match status" value="1"/>
</dbReference>
<gene>
    <name evidence="7" type="ORF">M501DRAFT_986210</name>
</gene>
<name>A0A9P4VPK3_9PEZI</name>
<dbReference type="SUPFAM" id="SSF57701">
    <property type="entry name" value="Zn2/Cys6 DNA-binding domain"/>
    <property type="match status" value="1"/>
</dbReference>
<evidence type="ECO:0000256" key="4">
    <source>
        <dbReference type="ARBA" id="ARBA00023242"/>
    </source>
</evidence>
<protein>
    <recommendedName>
        <fullName evidence="6">Zn(2)-C6 fungal-type domain-containing protein</fullName>
    </recommendedName>
</protein>
<evidence type="ECO:0000313" key="8">
    <source>
        <dbReference type="Proteomes" id="UP000799429"/>
    </source>
</evidence>
<dbReference type="Gene3D" id="4.10.240.10">
    <property type="entry name" value="Zn(2)-C6 fungal-type DNA-binding domain"/>
    <property type="match status" value="1"/>
</dbReference>
<keyword evidence="2" id="KW-0479">Metal-binding</keyword>
<dbReference type="PANTHER" id="PTHR46910">
    <property type="entry name" value="TRANSCRIPTION FACTOR PDR1"/>
    <property type="match status" value="1"/>
</dbReference>
<feature type="domain" description="Zn(2)-C6 fungal-type" evidence="6">
    <location>
        <begin position="170"/>
        <end position="208"/>
    </location>
</feature>
<evidence type="ECO:0000256" key="3">
    <source>
        <dbReference type="ARBA" id="ARBA00023125"/>
    </source>
</evidence>
<dbReference type="CDD" id="cd00067">
    <property type="entry name" value="GAL4"/>
    <property type="match status" value="1"/>
</dbReference>
<dbReference type="Proteomes" id="UP000799429">
    <property type="component" value="Unassembled WGS sequence"/>
</dbReference>
<dbReference type="InterPro" id="IPR001138">
    <property type="entry name" value="Zn2Cys6_DnaBD"/>
</dbReference>
<reference evidence="7" key="1">
    <citation type="journal article" date="2020" name="Stud. Mycol.">
        <title>101 Dothideomycetes genomes: a test case for predicting lifestyles and emergence of pathogens.</title>
        <authorList>
            <person name="Haridas S."/>
            <person name="Albert R."/>
            <person name="Binder M."/>
            <person name="Bloem J."/>
            <person name="Labutti K."/>
            <person name="Salamov A."/>
            <person name="Andreopoulos B."/>
            <person name="Baker S."/>
            <person name="Barry K."/>
            <person name="Bills G."/>
            <person name="Bluhm B."/>
            <person name="Cannon C."/>
            <person name="Castanera R."/>
            <person name="Culley D."/>
            <person name="Daum C."/>
            <person name="Ezra D."/>
            <person name="Gonzalez J."/>
            <person name="Henrissat B."/>
            <person name="Kuo A."/>
            <person name="Liang C."/>
            <person name="Lipzen A."/>
            <person name="Lutzoni F."/>
            <person name="Magnuson J."/>
            <person name="Mondo S."/>
            <person name="Nolan M."/>
            <person name="Ohm R."/>
            <person name="Pangilinan J."/>
            <person name="Park H.-J."/>
            <person name="Ramirez L."/>
            <person name="Alfaro M."/>
            <person name="Sun H."/>
            <person name="Tritt A."/>
            <person name="Yoshinaga Y."/>
            <person name="Zwiers L.-H."/>
            <person name="Turgeon B."/>
            <person name="Goodwin S."/>
            <person name="Spatafora J."/>
            <person name="Crous P."/>
            <person name="Grigoriev I."/>
        </authorList>
    </citation>
    <scope>NUCLEOTIDE SEQUENCE</scope>
    <source>
        <strain evidence="7">CBS 101060</strain>
    </source>
</reference>
<dbReference type="GO" id="GO:0000981">
    <property type="term" value="F:DNA-binding transcription factor activity, RNA polymerase II-specific"/>
    <property type="evidence" value="ECO:0007669"/>
    <property type="project" value="InterPro"/>
</dbReference>
<evidence type="ECO:0000313" key="7">
    <source>
        <dbReference type="EMBL" id="KAF2837390.1"/>
    </source>
</evidence>
<dbReference type="AlphaFoldDB" id="A0A9P4VPK3"/>
<sequence length="709" mass="77677">MEGYNRYPSPSTADRGPNIWAAASTSNDQVQASERSDVSSQNHQQNHTHRVNEDNNTDQDAMQFSYPEPPSSYADHTTNYATASPAYTSTSPTMAATAPVHSLLMTAPPQVQGLTQTTAPMHNYIMTTEPQQSTNYALASPTQDSPTDYSNPLATPDQNAARKRTKASRACDECRRKKVKCDAEDAEMTNDAPFACNRCRRTNTSCTYDRPTQKRGPNKGYINHLSERLAVVENFTGVKQNVDSLQGEGPSGLPVAITKRKREPFDMGDLANNHLPPSYYHSPSHPTTFMPSALNYTDSSLPTGAEDFGVPDVVMTRYFQSIHATFPILEGFPVEFAQGVKGLSHAMLESVSTALISAVSSMDHPQKLRANEIIVQNNLNETGSKERLANKTRFDLEVTRIALLMAVSTDIGRFNVEFMGQWLPQAVSHGEKFCHLNTIGSYMEYDQGLENYSRQVYWSIFIIDTFAAARTSSAPLLSMPPELAGKDKSNLPDETYQLVRVAFILREILKANRTWHSFAEAGFDAYQSDLLACMRDNLYEAIEGQLQRFREDFDQGIFATASVVSLAYWYTKVRLARSRSSQANPSLVPLVGNLVDVLSSRSGYSPLGHQFAWEAANALRQLAQIPAYSEAATDLGGRLVSGLSALRLAPEWMAAIKEQLQGVAPLLGLEGLAAAAVHEGVEGDVKGMEAAAQQAAASASAALQTLQSL</sequence>
<feature type="compositionally biased region" description="Polar residues" evidence="5">
    <location>
        <begin position="133"/>
        <end position="158"/>
    </location>
</feature>
<evidence type="ECO:0000259" key="6">
    <source>
        <dbReference type="PROSITE" id="PS50048"/>
    </source>
</evidence>
<dbReference type="PANTHER" id="PTHR46910:SF3">
    <property type="entry name" value="HALOTOLERANCE PROTEIN 9-RELATED"/>
    <property type="match status" value="1"/>
</dbReference>
<keyword evidence="3" id="KW-0238">DNA-binding</keyword>
<accession>A0A9P4VPK3</accession>